<sequence>MKKINIMAAALVGLLAFASCDADRDDNPIMSVPESFNLLKPEMGDNIIDLKSSEYVQFKAEKAADYGFPTETSYWIQIAGEDNADFKNKKRIFSTSTKGNSITYNAPANEFDLCVMKVKGWEEESQVETDKPITLNVRMVSCPKNLNDSANYVYTNVQQVKIYPYFIKESLPQFWYLTGGIIADASWSNDPSKIGIGMMPMYVKEGESYDKFTGDGIVQYTGYLNAGEFKIIAPKGLSNWNYGLGGGNITKDGGEDFKYRDGGDDTGNLVVADPGYYVLEVNTKEHKLKVSPYNADYKYYKGEVVDYTTMKIGDTEMSPITTIDGVPNHDWYAEITLSAKTEMSFTSGEATWVSSIFPCAIGNKDDGVSIPCDKGTYKVYFNDISGAYSFVEQK</sequence>
<comment type="caution">
    <text evidence="3">The sequence shown here is derived from an EMBL/GenBank/DDBJ whole genome shotgun (WGS) entry which is preliminary data.</text>
</comment>
<evidence type="ECO:0000313" key="3">
    <source>
        <dbReference type="EMBL" id="RGS12130.1"/>
    </source>
</evidence>
<accession>A0A3E5E0L6</accession>
<dbReference type="InterPro" id="IPR025970">
    <property type="entry name" value="SusE"/>
</dbReference>
<dbReference type="GO" id="GO:2001070">
    <property type="term" value="F:starch binding"/>
    <property type="evidence" value="ECO:0007669"/>
    <property type="project" value="InterPro"/>
</dbReference>
<feature type="chain" id="PRO_5043182796" evidence="1">
    <location>
        <begin position="19"/>
        <end position="394"/>
    </location>
</feature>
<dbReference type="PROSITE" id="PS51257">
    <property type="entry name" value="PROKAR_LIPOPROTEIN"/>
    <property type="match status" value="1"/>
</dbReference>
<keyword evidence="1" id="KW-0732">Signal</keyword>
<evidence type="ECO:0000259" key="2">
    <source>
        <dbReference type="Pfam" id="PF14292"/>
    </source>
</evidence>
<feature type="signal peptide" evidence="1">
    <location>
        <begin position="1"/>
        <end position="18"/>
    </location>
</feature>
<dbReference type="RefSeq" id="WP_117587256.1">
    <property type="nucleotide sequence ID" value="NZ_QRVA01000040.1"/>
</dbReference>
<proteinExistence type="predicted"/>
<dbReference type="Proteomes" id="UP000283872">
    <property type="component" value="Unassembled WGS sequence"/>
</dbReference>
<dbReference type="GO" id="GO:0019867">
    <property type="term" value="C:outer membrane"/>
    <property type="evidence" value="ECO:0007669"/>
    <property type="project" value="InterPro"/>
</dbReference>
<feature type="domain" description="SusE outer membrane protein" evidence="2">
    <location>
        <begin position="26"/>
        <end position="104"/>
    </location>
</feature>
<gene>
    <name evidence="3" type="ORF">DWY11_12725</name>
</gene>
<reference evidence="3 4" key="1">
    <citation type="submission" date="2018-08" db="EMBL/GenBank/DDBJ databases">
        <title>A genome reference for cultivated species of the human gut microbiota.</title>
        <authorList>
            <person name="Zou Y."/>
            <person name="Xue W."/>
            <person name="Luo G."/>
        </authorList>
    </citation>
    <scope>NUCLEOTIDE SEQUENCE [LARGE SCALE GENOMIC DNA]</scope>
    <source>
        <strain evidence="3 4">AF24-12</strain>
    </source>
</reference>
<protein>
    <submittedName>
        <fullName evidence="3">SusF/SusE family outer membrane protein</fullName>
    </submittedName>
</protein>
<dbReference type="Pfam" id="PF14292">
    <property type="entry name" value="SusE"/>
    <property type="match status" value="1"/>
</dbReference>
<dbReference type="Gene3D" id="2.60.40.3620">
    <property type="match status" value="1"/>
</dbReference>
<dbReference type="EMBL" id="QRVA01000040">
    <property type="protein sequence ID" value="RGS12130.1"/>
    <property type="molecule type" value="Genomic_DNA"/>
</dbReference>
<evidence type="ECO:0000256" key="1">
    <source>
        <dbReference type="SAM" id="SignalP"/>
    </source>
</evidence>
<name>A0A3E5E0L6_9BACT</name>
<organism evidence="3 4">
    <name type="scientific">Segatella copri</name>
    <dbReference type="NCBI Taxonomy" id="165179"/>
    <lineage>
        <taxon>Bacteria</taxon>
        <taxon>Pseudomonadati</taxon>
        <taxon>Bacteroidota</taxon>
        <taxon>Bacteroidia</taxon>
        <taxon>Bacteroidales</taxon>
        <taxon>Prevotellaceae</taxon>
        <taxon>Segatella</taxon>
    </lineage>
</organism>
<dbReference type="AlphaFoldDB" id="A0A3E5E0L6"/>
<evidence type="ECO:0000313" key="4">
    <source>
        <dbReference type="Proteomes" id="UP000283872"/>
    </source>
</evidence>